<evidence type="ECO:0000313" key="2">
    <source>
        <dbReference type="Proteomes" id="UP000018914"/>
    </source>
</evidence>
<accession>W0DEQ4</accession>
<dbReference type="KEGG" id="trd:THERU_04425"/>
<dbReference type="STRING" id="75906.THERU_04425"/>
<organism evidence="2">
    <name type="scientific">Thermocrinis ruber</name>
    <dbReference type="NCBI Taxonomy" id="75906"/>
    <lineage>
        <taxon>Bacteria</taxon>
        <taxon>Pseudomonadati</taxon>
        <taxon>Aquificota</taxon>
        <taxon>Aquificia</taxon>
        <taxon>Aquificales</taxon>
        <taxon>Aquificaceae</taxon>
        <taxon>Thermocrinis</taxon>
    </lineage>
</organism>
<dbReference type="AlphaFoldDB" id="W0DEQ4"/>
<reference evidence="1 2" key="1">
    <citation type="submission" date="2013-12" db="EMBL/GenBank/DDBJ databases">
        <authorList>
            <consortium name="DOE Joint Genome Institute"/>
            <person name="Eisen J."/>
            <person name="Huntemann M."/>
            <person name="Han J."/>
            <person name="Chen A."/>
            <person name="Kyrpides N."/>
            <person name="Mavromatis K."/>
            <person name="Markowitz V."/>
            <person name="Palaniappan K."/>
            <person name="Ivanova N."/>
            <person name="Schaumberg A."/>
            <person name="Pati A."/>
            <person name="Liolios K."/>
            <person name="Nordberg H.P."/>
            <person name="Cantor M.N."/>
            <person name="Hua S.X."/>
            <person name="Woyke T."/>
        </authorList>
    </citation>
    <scope>NUCLEOTIDE SEQUENCE [LARGE SCALE GENOMIC DNA]</scope>
    <source>
        <strain evidence="1 2">DSM 23557</strain>
    </source>
</reference>
<evidence type="ECO:0000313" key="1">
    <source>
        <dbReference type="EMBL" id="AHE96826.1"/>
    </source>
</evidence>
<sequence>MGIFLIKYTSYYKEIVKEKGKEKIKEYTNSKEIFKEKIVKGVLLRYGEMD</sequence>
<dbReference type="Proteomes" id="UP000018914">
    <property type="component" value="Chromosome"/>
</dbReference>
<name>W0DEQ4_9AQUI</name>
<gene>
    <name evidence="1" type="ORF">THERU_04425</name>
</gene>
<dbReference type="EMBL" id="CP007028">
    <property type="protein sequence ID" value="AHE96826.1"/>
    <property type="molecule type" value="Genomic_DNA"/>
</dbReference>
<dbReference type="HOGENOM" id="CLU_3123729_0_0_0"/>
<keyword evidence="2" id="KW-1185">Reference proteome</keyword>
<proteinExistence type="predicted"/>
<protein>
    <submittedName>
        <fullName evidence="1">Uncharacterized protein</fullName>
    </submittedName>
</protein>